<dbReference type="Bgee" id="ENSORLG00000027825">
    <property type="expression patterns" value="Expressed in liver and 15 other cell types or tissues"/>
</dbReference>
<evidence type="ECO:0000256" key="2">
    <source>
        <dbReference type="SAM" id="MobiDB-lite"/>
    </source>
</evidence>
<protein>
    <recommendedName>
        <fullName evidence="4">GRIP domain-containing protein</fullName>
    </recommendedName>
</protein>
<feature type="coiled-coil region" evidence="1">
    <location>
        <begin position="232"/>
        <end position="351"/>
    </location>
</feature>
<keyword evidence="6" id="KW-1185">Reference proteome</keyword>
<keyword evidence="1" id="KW-0175">Coiled coil</keyword>
<dbReference type="Pfam" id="PF01465">
    <property type="entry name" value="GRIP"/>
    <property type="match status" value="1"/>
</dbReference>
<keyword evidence="3" id="KW-0812">Transmembrane</keyword>
<dbReference type="InParanoid" id="A0A3B3I073"/>
<evidence type="ECO:0000259" key="4">
    <source>
        <dbReference type="PROSITE" id="PS50913"/>
    </source>
</evidence>
<dbReference type="GeneTree" id="ENSGT00730000111139"/>
<reference evidence="5" key="3">
    <citation type="submission" date="2025-09" db="UniProtKB">
        <authorList>
            <consortium name="Ensembl"/>
        </authorList>
    </citation>
    <scope>IDENTIFICATION</scope>
    <source>
        <strain evidence="5">Hd-rR</strain>
    </source>
</reference>
<keyword evidence="3" id="KW-1133">Transmembrane helix</keyword>
<dbReference type="PANTHER" id="PTHR19327">
    <property type="entry name" value="GOLGIN"/>
    <property type="match status" value="1"/>
</dbReference>
<dbReference type="SMART" id="SM00755">
    <property type="entry name" value="Grip"/>
    <property type="match status" value="1"/>
</dbReference>
<sequence length="497" mass="57916">MKAEFSRSKESSLKEAEERLSAESARKVSELKKKAELKISQIQKTLTAQIEEKEQMIKALQSSLEENRNNEALSKKHVETLEVKTKTLEESLIKLKEEQEKQLQQILSDEKLQKEKALEEMKSVYEEKLISCQRDAAQREDLKETESALKEIQAKLTEAEEQNENLLAEINRLKERICEKDVQLHHASAEKLQDSNRLEAETKVEASGTQRSGSEVEDRTADEPLLPLKNQLSKIRSEKEKIQKDFTRLQKDMRVMRKEHEQDLEYMKKELLEENDKKLKQELEDLELKHNSNIKQLMREVNTQMALKEKELDTAVKETIAKAQAVEAELISSHREEASQLRSMLSQKEEDLHRTVQKYEHVIQVKTNLKLLKSIIVFFEKFVLLLPLYIYSFFLFLIEKSIYILTTEMHLEKTVVFLLVDPGISVPDALSEATEMEYLRKVLFEYMMGRETKTMAKVITSMLKFPPDQAQKVLDKEDSKPLVRTNSLGFLFHVSFL</sequence>
<evidence type="ECO:0000256" key="3">
    <source>
        <dbReference type="SAM" id="Phobius"/>
    </source>
</evidence>
<feature type="compositionally biased region" description="Basic and acidic residues" evidence="2">
    <location>
        <begin position="188"/>
        <end position="204"/>
    </location>
</feature>
<dbReference type="STRING" id="8090.ENSORLP00000037129"/>
<feature type="region of interest" description="Disordered" evidence="2">
    <location>
        <begin position="1"/>
        <end position="26"/>
    </location>
</feature>
<proteinExistence type="predicted"/>
<name>A0A3B3I073_ORYLA</name>
<organism evidence="5 6">
    <name type="scientific">Oryzias latipes</name>
    <name type="common">Japanese rice fish</name>
    <name type="synonym">Japanese killifish</name>
    <dbReference type="NCBI Taxonomy" id="8090"/>
    <lineage>
        <taxon>Eukaryota</taxon>
        <taxon>Metazoa</taxon>
        <taxon>Chordata</taxon>
        <taxon>Craniata</taxon>
        <taxon>Vertebrata</taxon>
        <taxon>Euteleostomi</taxon>
        <taxon>Actinopterygii</taxon>
        <taxon>Neopterygii</taxon>
        <taxon>Teleostei</taxon>
        <taxon>Neoteleostei</taxon>
        <taxon>Acanthomorphata</taxon>
        <taxon>Ovalentaria</taxon>
        <taxon>Atherinomorphae</taxon>
        <taxon>Beloniformes</taxon>
        <taxon>Adrianichthyidae</taxon>
        <taxon>Oryziinae</taxon>
        <taxon>Oryzias</taxon>
    </lineage>
</organism>
<reference evidence="5" key="2">
    <citation type="submission" date="2025-08" db="UniProtKB">
        <authorList>
            <consortium name="Ensembl"/>
        </authorList>
    </citation>
    <scope>IDENTIFICATION</scope>
    <source>
        <strain evidence="5">Hd-rR</strain>
    </source>
</reference>
<dbReference type="PROSITE" id="PS50913">
    <property type="entry name" value="GRIP"/>
    <property type="match status" value="1"/>
</dbReference>
<accession>A0A3B3I073</accession>
<dbReference type="PANTHER" id="PTHR19327:SF0">
    <property type="entry name" value="GOLGIN SUBFAMILY A MEMBER 4"/>
    <property type="match status" value="1"/>
</dbReference>
<feature type="coiled-coil region" evidence="1">
    <location>
        <begin position="32"/>
        <end position="176"/>
    </location>
</feature>
<reference evidence="5 6" key="1">
    <citation type="journal article" date="2007" name="Nature">
        <title>The medaka draft genome and insights into vertebrate genome evolution.</title>
        <authorList>
            <person name="Kasahara M."/>
            <person name="Naruse K."/>
            <person name="Sasaki S."/>
            <person name="Nakatani Y."/>
            <person name="Qu W."/>
            <person name="Ahsan B."/>
            <person name="Yamada T."/>
            <person name="Nagayasu Y."/>
            <person name="Doi K."/>
            <person name="Kasai Y."/>
            <person name="Jindo T."/>
            <person name="Kobayashi D."/>
            <person name="Shimada A."/>
            <person name="Toyoda A."/>
            <person name="Kuroki Y."/>
            <person name="Fujiyama A."/>
            <person name="Sasaki T."/>
            <person name="Shimizu A."/>
            <person name="Asakawa S."/>
            <person name="Shimizu N."/>
            <person name="Hashimoto S."/>
            <person name="Yang J."/>
            <person name="Lee Y."/>
            <person name="Matsushima K."/>
            <person name="Sugano S."/>
            <person name="Sakaizumi M."/>
            <person name="Narita T."/>
            <person name="Ohishi K."/>
            <person name="Haga S."/>
            <person name="Ohta F."/>
            <person name="Nomoto H."/>
            <person name="Nogata K."/>
            <person name="Morishita T."/>
            <person name="Endo T."/>
            <person name="Shin-I T."/>
            <person name="Takeda H."/>
            <person name="Morishita S."/>
            <person name="Kohara Y."/>
        </authorList>
    </citation>
    <scope>NUCLEOTIDE SEQUENCE [LARGE SCALE GENOMIC DNA]</scope>
    <source>
        <strain evidence="5 6">Hd-rR</strain>
    </source>
</reference>
<evidence type="ECO:0000313" key="6">
    <source>
        <dbReference type="Proteomes" id="UP000001038"/>
    </source>
</evidence>
<evidence type="ECO:0000256" key="1">
    <source>
        <dbReference type="SAM" id="Coils"/>
    </source>
</evidence>
<dbReference type="Ensembl" id="ENSORLT00000036667.1">
    <property type="protein sequence ID" value="ENSORLP00000037129.1"/>
    <property type="gene ID" value="ENSORLG00000027825.1"/>
</dbReference>
<dbReference type="Proteomes" id="UP000001038">
    <property type="component" value="Chromosome 15"/>
</dbReference>
<dbReference type="InterPro" id="IPR000237">
    <property type="entry name" value="GRIP_dom"/>
</dbReference>
<feature type="transmembrane region" description="Helical" evidence="3">
    <location>
        <begin position="375"/>
        <end position="398"/>
    </location>
</feature>
<evidence type="ECO:0000313" key="5">
    <source>
        <dbReference type="Ensembl" id="ENSORLP00000037129.1"/>
    </source>
</evidence>
<dbReference type="SUPFAM" id="SSF101283">
    <property type="entry name" value="GRIP domain"/>
    <property type="match status" value="1"/>
</dbReference>
<dbReference type="Gene3D" id="1.10.220.60">
    <property type="entry name" value="GRIP domain"/>
    <property type="match status" value="1"/>
</dbReference>
<keyword evidence="3" id="KW-0472">Membrane</keyword>
<feature type="region of interest" description="Disordered" evidence="2">
    <location>
        <begin position="188"/>
        <end position="223"/>
    </location>
</feature>
<feature type="domain" description="GRIP" evidence="4">
    <location>
        <begin position="429"/>
        <end position="476"/>
    </location>
</feature>
<dbReference type="AlphaFoldDB" id="A0A3B3I073"/>